<comment type="caution">
    <text evidence="2">The sequence shown here is derived from an EMBL/GenBank/DDBJ whole genome shotgun (WGS) entry which is preliminary data.</text>
</comment>
<dbReference type="Proteomes" id="UP001304895">
    <property type="component" value="Unassembled WGS sequence"/>
</dbReference>
<keyword evidence="3" id="KW-1185">Reference proteome</keyword>
<reference evidence="2" key="1">
    <citation type="journal article" date="2023" name="Mol. Phylogenet. Evol.">
        <title>Genome-scale phylogeny and comparative genomics of the fungal order Sordariales.</title>
        <authorList>
            <person name="Hensen N."/>
            <person name="Bonometti L."/>
            <person name="Westerberg I."/>
            <person name="Brannstrom I.O."/>
            <person name="Guillou S."/>
            <person name="Cros-Aarteil S."/>
            <person name="Calhoun S."/>
            <person name="Haridas S."/>
            <person name="Kuo A."/>
            <person name="Mondo S."/>
            <person name="Pangilinan J."/>
            <person name="Riley R."/>
            <person name="LaButti K."/>
            <person name="Andreopoulos B."/>
            <person name="Lipzen A."/>
            <person name="Chen C."/>
            <person name="Yan M."/>
            <person name="Daum C."/>
            <person name="Ng V."/>
            <person name="Clum A."/>
            <person name="Steindorff A."/>
            <person name="Ohm R.A."/>
            <person name="Martin F."/>
            <person name="Silar P."/>
            <person name="Natvig D.O."/>
            <person name="Lalanne C."/>
            <person name="Gautier V."/>
            <person name="Ament-Velasquez S.L."/>
            <person name="Kruys A."/>
            <person name="Hutchinson M.I."/>
            <person name="Powell A.J."/>
            <person name="Barry K."/>
            <person name="Miller A.N."/>
            <person name="Grigoriev I.V."/>
            <person name="Debuchy R."/>
            <person name="Gladieux P."/>
            <person name="Hiltunen Thoren M."/>
            <person name="Johannesson H."/>
        </authorList>
    </citation>
    <scope>NUCLEOTIDE SEQUENCE</scope>
    <source>
        <strain evidence="2">CBS 123565</strain>
    </source>
</reference>
<reference evidence="2" key="2">
    <citation type="submission" date="2023-05" db="EMBL/GenBank/DDBJ databases">
        <authorList>
            <consortium name="Lawrence Berkeley National Laboratory"/>
            <person name="Steindorff A."/>
            <person name="Hensen N."/>
            <person name="Bonometti L."/>
            <person name="Westerberg I."/>
            <person name="Brannstrom I.O."/>
            <person name="Guillou S."/>
            <person name="Cros-Aarteil S."/>
            <person name="Calhoun S."/>
            <person name="Haridas S."/>
            <person name="Kuo A."/>
            <person name="Mondo S."/>
            <person name="Pangilinan J."/>
            <person name="Riley R."/>
            <person name="Labutti K."/>
            <person name="Andreopoulos B."/>
            <person name="Lipzen A."/>
            <person name="Chen C."/>
            <person name="Yanf M."/>
            <person name="Daum C."/>
            <person name="Ng V."/>
            <person name="Clum A."/>
            <person name="Ohm R."/>
            <person name="Martin F."/>
            <person name="Silar P."/>
            <person name="Natvig D."/>
            <person name="Lalanne C."/>
            <person name="Gautier V."/>
            <person name="Ament-Velasquez S.L."/>
            <person name="Kruys A."/>
            <person name="Hutchinson M.I."/>
            <person name="Powell A.J."/>
            <person name="Barry K."/>
            <person name="Miller A.N."/>
            <person name="Grigoriev I.V."/>
            <person name="Debuchy R."/>
            <person name="Gladieux P."/>
            <person name="Thoren M.H."/>
            <person name="Johannesson H."/>
        </authorList>
    </citation>
    <scope>NUCLEOTIDE SEQUENCE</scope>
    <source>
        <strain evidence="2">CBS 123565</strain>
    </source>
</reference>
<proteinExistence type="predicted"/>
<evidence type="ECO:0000313" key="2">
    <source>
        <dbReference type="EMBL" id="KAK4134841.1"/>
    </source>
</evidence>
<evidence type="ECO:0000313" key="3">
    <source>
        <dbReference type="Proteomes" id="UP001304895"/>
    </source>
</evidence>
<evidence type="ECO:0000256" key="1">
    <source>
        <dbReference type="SAM" id="MobiDB-lite"/>
    </source>
</evidence>
<dbReference type="EMBL" id="MU853407">
    <property type="protein sequence ID" value="KAK4134841.1"/>
    <property type="molecule type" value="Genomic_DNA"/>
</dbReference>
<sequence length="98" mass="10686">MLSSRPSPLKETKNKSSGANEGHTGPSVFCVWVCVCVCVCLEFVKITMLVSGHNPNQRLPVMMDVSHFRNGVCPAGQPRERVEKKKVVASAGSKRKTT</sequence>
<feature type="region of interest" description="Disordered" evidence="1">
    <location>
        <begin position="76"/>
        <end position="98"/>
    </location>
</feature>
<gene>
    <name evidence="2" type="ORF">BT67DRAFT_282790</name>
</gene>
<protein>
    <submittedName>
        <fullName evidence="2">Uncharacterized protein</fullName>
    </submittedName>
</protein>
<feature type="region of interest" description="Disordered" evidence="1">
    <location>
        <begin position="1"/>
        <end position="24"/>
    </location>
</feature>
<accession>A0AAN6ZEJ7</accession>
<organism evidence="2 3">
    <name type="scientific">Trichocladium antarcticum</name>
    <dbReference type="NCBI Taxonomy" id="1450529"/>
    <lineage>
        <taxon>Eukaryota</taxon>
        <taxon>Fungi</taxon>
        <taxon>Dikarya</taxon>
        <taxon>Ascomycota</taxon>
        <taxon>Pezizomycotina</taxon>
        <taxon>Sordariomycetes</taxon>
        <taxon>Sordariomycetidae</taxon>
        <taxon>Sordariales</taxon>
        <taxon>Chaetomiaceae</taxon>
        <taxon>Trichocladium</taxon>
    </lineage>
</organism>
<name>A0AAN6ZEJ7_9PEZI</name>
<dbReference type="AlphaFoldDB" id="A0AAN6ZEJ7"/>